<dbReference type="EMBL" id="VBUT01000004">
    <property type="protein sequence ID" value="TLF78467.1"/>
    <property type="molecule type" value="Genomic_DNA"/>
</dbReference>
<keyword evidence="2" id="KW-0732">Signal</keyword>
<evidence type="ECO:0000256" key="2">
    <source>
        <dbReference type="SAM" id="SignalP"/>
    </source>
</evidence>
<dbReference type="InterPro" id="IPR024520">
    <property type="entry name" value="DUF3558"/>
</dbReference>
<evidence type="ECO:0000313" key="3">
    <source>
        <dbReference type="EMBL" id="TLF78467.1"/>
    </source>
</evidence>
<protein>
    <submittedName>
        <fullName evidence="3">DUF3558 domain-containing protein</fullName>
    </submittedName>
</protein>
<dbReference type="AlphaFoldDB" id="A0A5R8NUN7"/>
<evidence type="ECO:0000256" key="1">
    <source>
        <dbReference type="SAM" id="MobiDB-lite"/>
    </source>
</evidence>
<organism evidence="3 4">
    <name type="scientific">Nocardia cyriacigeorgica</name>
    <dbReference type="NCBI Taxonomy" id="135487"/>
    <lineage>
        <taxon>Bacteria</taxon>
        <taxon>Bacillati</taxon>
        <taxon>Actinomycetota</taxon>
        <taxon>Actinomycetes</taxon>
        <taxon>Mycobacteriales</taxon>
        <taxon>Nocardiaceae</taxon>
        <taxon>Nocardia</taxon>
    </lineage>
</organism>
<reference evidence="3 4" key="1">
    <citation type="submission" date="2019-05" db="EMBL/GenBank/DDBJ databases">
        <title>Genomes sequences of two Nocardia cyriacigeorgica environmental isolates, type strains Nocardia asteroides ATCC 19247 and Nocardia cyriacigeorgica DSM 44484.</title>
        <authorList>
            <person name="Vautrin F."/>
            <person name="Bergeron E."/>
            <person name="Dubost A."/>
            <person name="Abrouk D."/>
            <person name="Rodriguez Nava V."/>
            <person name="Pujic P."/>
        </authorList>
    </citation>
    <scope>NUCLEOTIDE SEQUENCE [LARGE SCALE GENOMIC DNA]</scope>
    <source>
        <strain evidence="3 4">EML 446</strain>
    </source>
</reference>
<sequence length="205" mass="21868">MNRLMPLAISVSALLFLAACDSSTDNGSPSDSTTPALPSPTPKVAVSVSPAPTQRNDSGRPLVKFDPCVGVGDDVVAKAGFDPESRERSDMTFDTYSFIGCRFGDKEMVGGQKRTVRTLLITSSNITLDEFRERYRDTSTDVVVGGRPALRYDNPEIHGGDCNIAIAFGDGVLDLSKGTRAAFTDEGRCDGIQEIAETISSALPQ</sequence>
<feature type="signal peptide" evidence="2">
    <location>
        <begin position="1"/>
        <end position="18"/>
    </location>
</feature>
<evidence type="ECO:0000313" key="4">
    <source>
        <dbReference type="Proteomes" id="UP000306378"/>
    </source>
</evidence>
<name>A0A5R8NUN7_9NOCA</name>
<dbReference type="PROSITE" id="PS51257">
    <property type="entry name" value="PROKAR_LIPOPROTEIN"/>
    <property type="match status" value="1"/>
</dbReference>
<dbReference type="Pfam" id="PF12079">
    <property type="entry name" value="DUF3558"/>
    <property type="match status" value="1"/>
</dbReference>
<proteinExistence type="predicted"/>
<feature type="chain" id="PRO_5039144180" evidence="2">
    <location>
        <begin position="19"/>
        <end position="205"/>
    </location>
</feature>
<gene>
    <name evidence="3" type="ORF">FEK34_11575</name>
</gene>
<feature type="region of interest" description="Disordered" evidence="1">
    <location>
        <begin position="24"/>
        <end position="63"/>
    </location>
</feature>
<comment type="caution">
    <text evidence="3">The sequence shown here is derived from an EMBL/GenBank/DDBJ whole genome shotgun (WGS) entry which is preliminary data.</text>
</comment>
<accession>A0A5R8NUN7</accession>
<feature type="compositionally biased region" description="Polar residues" evidence="1">
    <location>
        <begin position="24"/>
        <end position="36"/>
    </location>
</feature>
<dbReference type="Proteomes" id="UP000306378">
    <property type="component" value="Unassembled WGS sequence"/>
</dbReference>